<keyword evidence="1" id="KW-0472">Membrane</keyword>
<evidence type="ECO:0000256" key="1">
    <source>
        <dbReference type="SAM" id="Phobius"/>
    </source>
</evidence>
<dbReference type="AlphaFoldDB" id="A0A7C9HVM3"/>
<sequence>MIFKRGSLTFREWWHAPITPRDRVTGLIIGGAGGFWIGLLGRIALGATPVGFAEVVLWGLGAMICCAILGYAFPKLMSVVLFPISIFGVSS</sequence>
<evidence type="ECO:0000313" key="3">
    <source>
        <dbReference type="Proteomes" id="UP000479692"/>
    </source>
</evidence>
<keyword evidence="1" id="KW-0812">Transmembrane</keyword>
<keyword evidence="3" id="KW-1185">Reference proteome</keyword>
<comment type="caution">
    <text evidence="2">The sequence shown here is derived from an EMBL/GenBank/DDBJ whole genome shotgun (WGS) entry which is preliminary data.</text>
</comment>
<dbReference type="Proteomes" id="UP000479692">
    <property type="component" value="Unassembled WGS sequence"/>
</dbReference>
<reference evidence="2 3" key="1">
    <citation type="submission" date="2019-12" db="EMBL/GenBank/DDBJ databases">
        <authorList>
            <person name="Xu J."/>
        </authorList>
    </citation>
    <scope>NUCLEOTIDE SEQUENCE [LARGE SCALE GENOMIC DNA]</scope>
    <source>
        <strain evidence="2 3">HX-5-24</strain>
    </source>
</reference>
<feature type="transmembrane region" description="Helical" evidence="1">
    <location>
        <begin position="51"/>
        <end position="73"/>
    </location>
</feature>
<name>A0A7C9HVM3_9GAMM</name>
<keyword evidence="1" id="KW-1133">Transmembrane helix</keyword>
<protein>
    <submittedName>
        <fullName evidence="2">Uncharacterized protein</fullName>
    </submittedName>
</protein>
<gene>
    <name evidence="2" type="ORF">GN331_10100</name>
</gene>
<evidence type="ECO:0000313" key="2">
    <source>
        <dbReference type="EMBL" id="MUV14558.1"/>
    </source>
</evidence>
<dbReference type="RefSeq" id="WP_156641842.1">
    <property type="nucleotide sequence ID" value="NZ_WOXT01000002.1"/>
</dbReference>
<proteinExistence type="predicted"/>
<organism evidence="2 3">
    <name type="scientific">Noviluteimonas gilva</name>
    <dbReference type="NCBI Taxonomy" id="2682097"/>
    <lineage>
        <taxon>Bacteria</taxon>
        <taxon>Pseudomonadati</taxon>
        <taxon>Pseudomonadota</taxon>
        <taxon>Gammaproteobacteria</taxon>
        <taxon>Lysobacterales</taxon>
        <taxon>Lysobacteraceae</taxon>
        <taxon>Noviluteimonas</taxon>
    </lineage>
</organism>
<dbReference type="EMBL" id="WOXT01000002">
    <property type="protein sequence ID" value="MUV14558.1"/>
    <property type="molecule type" value="Genomic_DNA"/>
</dbReference>
<feature type="transmembrane region" description="Helical" evidence="1">
    <location>
        <begin position="24"/>
        <end position="45"/>
    </location>
</feature>
<accession>A0A7C9HVM3</accession>